<evidence type="ECO:0000256" key="1">
    <source>
        <dbReference type="SAM" id="SignalP"/>
    </source>
</evidence>
<name>H8KXI2_SOLCM</name>
<feature type="signal peptide" evidence="1">
    <location>
        <begin position="1"/>
        <end position="25"/>
    </location>
</feature>
<evidence type="ECO:0000313" key="2">
    <source>
        <dbReference type="EMBL" id="AFD08511.1"/>
    </source>
</evidence>
<protein>
    <submittedName>
        <fullName evidence="2">Uncharacterized protein</fullName>
    </submittedName>
</protein>
<dbReference type="OrthoDB" id="798271at2"/>
<accession>H8KXI2</accession>
<keyword evidence="3" id="KW-1185">Reference proteome</keyword>
<dbReference type="Proteomes" id="UP000007590">
    <property type="component" value="Chromosome"/>
</dbReference>
<dbReference type="PROSITE" id="PS51257">
    <property type="entry name" value="PROKAR_LIPOPROTEIN"/>
    <property type="match status" value="1"/>
</dbReference>
<dbReference type="AlphaFoldDB" id="H8KXI2"/>
<evidence type="ECO:0000313" key="3">
    <source>
        <dbReference type="Proteomes" id="UP000007590"/>
    </source>
</evidence>
<gene>
    <name evidence="2" type="ordered locus">Solca_3506</name>
</gene>
<feature type="chain" id="PRO_5003613502" evidence="1">
    <location>
        <begin position="26"/>
        <end position="218"/>
    </location>
</feature>
<proteinExistence type="predicted"/>
<dbReference type="EMBL" id="CP003349">
    <property type="protein sequence ID" value="AFD08511.1"/>
    <property type="molecule type" value="Genomic_DNA"/>
</dbReference>
<dbReference type="RefSeq" id="WP_014681734.1">
    <property type="nucleotide sequence ID" value="NC_017770.1"/>
</dbReference>
<sequence length="218" mass="23868">MNTFLRKTTLTIASAVLLTSCASSFKSISPETLNFQSESSNKNVKLSYSYNVLQERGNAKYARRELKTQNHFVAIKIKNNSGKNLVFNEDIKLLSNEIPATIVDPEIAFNEVKQSVPIYLLYLLLTPTKLTITEDGGQKTSFPLGFMLGPAISAGNMIIAGSANSKFKSELTTYNILGKNIKNGETAYGLITLKSAGYTPLTLQILAQTDSTKVSQNQ</sequence>
<dbReference type="eggNOG" id="ENOG5032U02">
    <property type="taxonomic scope" value="Bacteria"/>
</dbReference>
<dbReference type="HOGENOM" id="CLU_1309448_0_0_10"/>
<dbReference type="KEGG" id="scn:Solca_3506"/>
<keyword evidence="1" id="KW-0732">Signal</keyword>
<reference evidence="2" key="1">
    <citation type="submission" date="2012-02" db="EMBL/GenBank/DDBJ databases">
        <title>The complete genome of Solitalea canadensis DSM 3403.</title>
        <authorList>
            <consortium name="US DOE Joint Genome Institute (JGI-PGF)"/>
            <person name="Lucas S."/>
            <person name="Copeland A."/>
            <person name="Lapidus A."/>
            <person name="Glavina del Rio T."/>
            <person name="Dalin E."/>
            <person name="Tice H."/>
            <person name="Bruce D."/>
            <person name="Goodwin L."/>
            <person name="Pitluck S."/>
            <person name="Peters L."/>
            <person name="Ovchinnikova G."/>
            <person name="Lu M."/>
            <person name="Kyrpides N."/>
            <person name="Mavromatis K."/>
            <person name="Ivanova N."/>
            <person name="Brettin T."/>
            <person name="Detter J.C."/>
            <person name="Han C."/>
            <person name="Larimer F."/>
            <person name="Land M."/>
            <person name="Hauser L."/>
            <person name="Markowitz V."/>
            <person name="Cheng J.-F."/>
            <person name="Hugenholtz P."/>
            <person name="Woyke T."/>
            <person name="Wu D."/>
            <person name="Spring S."/>
            <person name="Schroeder M."/>
            <person name="Kopitz M."/>
            <person name="Brambilla E."/>
            <person name="Klenk H.-P."/>
            <person name="Eisen J.A."/>
        </authorList>
    </citation>
    <scope>NUCLEOTIDE SEQUENCE</scope>
    <source>
        <strain evidence="2">DSM 3403</strain>
    </source>
</reference>
<organism evidence="2 3">
    <name type="scientific">Solitalea canadensis (strain ATCC 29591 / DSM 3403 / JCM 21819 / LMG 8368 / NBRC 15130 / NCIMB 12057 / USAM 9D)</name>
    <name type="common">Flexibacter canadensis</name>
    <dbReference type="NCBI Taxonomy" id="929556"/>
    <lineage>
        <taxon>Bacteria</taxon>
        <taxon>Pseudomonadati</taxon>
        <taxon>Bacteroidota</taxon>
        <taxon>Sphingobacteriia</taxon>
        <taxon>Sphingobacteriales</taxon>
        <taxon>Sphingobacteriaceae</taxon>
        <taxon>Solitalea</taxon>
    </lineage>
</organism>